<dbReference type="InterPro" id="IPR050624">
    <property type="entry name" value="HTH-type_Tx_Regulator"/>
</dbReference>
<name>A0ABN1ME55_9FLAO</name>
<dbReference type="Pfam" id="PF00440">
    <property type="entry name" value="TetR_N"/>
    <property type="match status" value="1"/>
</dbReference>
<reference evidence="4 5" key="1">
    <citation type="journal article" date="2019" name="Int. J. Syst. Evol. Microbiol.">
        <title>The Global Catalogue of Microorganisms (GCM) 10K type strain sequencing project: providing services to taxonomists for standard genome sequencing and annotation.</title>
        <authorList>
            <consortium name="The Broad Institute Genomics Platform"/>
            <consortium name="The Broad Institute Genome Sequencing Center for Infectious Disease"/>
            <person name="Wu L."/>
            <person name="Ma J."/>
        </authorList>
    </citation>
    <scope>NUCLEOTIDE SEQUENCE [LARGE SCALE GENOMIC DNA]</scope>
    <source>
        <strain evidence="4 5">JCM 16082</strain>
    </source>
</reference>
<dbReference type="InterPro" id="IPR041490">
    <property type="entry name" value="KstR2_TetR_C"/>
</dbReference>
<dbReference type="RefSeq" id="WP_343763529.1">
    <property type="nucleotide sequence ID" value="NZ_BAAAFG010000002.1"/>
</dbReference>
<dbReference type="Proteomes" id="UP001500507">
    <property type="component" value="Unassembled WGS sequence"/>
</dbReference>
<evidence type="ECO:0000313" key="5">
    <source>
        <dbReference type="Proteomes" id="UP001500507"/>
    </source>
</evidence>
<dbReference type="InterPro" id="IPR036271">
    <property type="entry name" value="Tet_transcr_reg_TetR-rel_C_sf"/>
</dbReference>
<keyword evidence="1 2" id="KW-0238">DNA-binding</keyword>
<feature type="DNA-binding region" description="H-T-H motif" evidence="2">
    <location>
        <begin position="27"/>
        <end position="46"/>
    </location>
</feature>
<dbReference type="Gene3D" id="1.10.357.10">
    <property type="entry name" value="Tetracycline Repressor, domain 2"/>
    <property type="match status" value="1"/>
</dbReference>
<dbReference type="InterPro" id="IPR001647">
    <property type="entry name" value="HTH_TetR"/>
</dbReference>
<dbReference type="Pfam" id="PF17932">
    <property type="entry name" value="TetR_C_24"/>
    <property type="match status" value="1"/>
</dbReference>
<dbReference type="PROSITE" id="PS50977">
    <property type="entry name" value="HTH_TETR_2"/>
    <property type="match status" value="1"/>
</dbReference>
<evidence type="ECO:0000256" key="2">
    <source>
        <dbReference type="PROSITE-ProRule" id="PRU00335"/>
    </source>
</evidence>
<proteinExistence type="predicted"/>
<dbReference type="PRINTS" id="PR00455">
    <property type="entry name" value="HTHTETR"/>
</dbReference>
<comment type="caution">
    <text evidence="4">The sequence shown here is derived from an EMBL/GenBank/DDBJ whole genome shotgun (WGS) entry which is preliminary data.</text>
</comment>
<dbReference type="InterPro" id="IPR009057">
    <property type="entry name" value="Homeodomain-like_sf"/>
</dbReference>
<dbReference type="EMBL" id="BAAAFG010000002">
    <property type="protein sequence ID" value="GAA0871396.1"/>
    <property type="molecule type" value="Genomic_DNA"/>
</dbReference>
<dbReference type="Gene3D" id="1.10.10.60">
    <property type="entry name" value="Homeodomain-like"/>
    <property type="match status" value="1"/>
</dbReference>
<keyword evidence="5" id="KW-1185">Reference proteome</keyword>
<accession>A0ABN1ME55</accession>
<organism evidence="4 5">
    <name type="scientific">Gangjinia marincola</name>
    <dbReference type="NCBI Taxonomy" id="578463"/>
    <lineage>
        <taxon>Bacteria</taxon>
        <taxon>Pseudomonadati</taxon>
        <taxon>Bacteroidota</taxon>
        <taxon>Flavobacteriia</taxon>
        <taxon>Flavobacteriales</taxon>
        <taxon>Flavobacteriaceae</taxon>
        <taxon>Gangjinia</taxon>
    </lineage>
</organism>
<evidence type="ECO:0000313" key="4">
    <source>
        <dbReference type="EMBL" id="GAA0871396.1"/>
    </source>
</evidence>
<dbReference type="SUPFAM" id="SSF46689">
    <property type="entry name" value="Homeodomain-like"/>
    <property type="match status" value="1"/>
</dbReference>
<dbReference type="SUPFAM" id="SSF48498">
    <property type="entry name" value="Tetracyclin repressor-like, C-terminal domain"/>
    <property type="match status" value="1"/>
</dbReference>
<sequence length="194" mass="22943">MKKKIRKKEILKTAAGLFKEKGYNAVTMRDLAKEMDIKAASLYNHIDSKQQILSELILEVAQRFTEGMDKIDCKENPALEKLEEVIEFHIDITLSYTDVLASLNNDWMHLENQELEDYLMMRQRYEDNFKTIIKKGIEEGSIQHYNEEIMLFSILSTLRTLYLWYPKKEKIKAEILKEQMVDTLLYGLVRRNLT</sequence>
<evidence type="ECO:0000259" key="3">
    <source>
        <dbReference type="PROSITE" id="PS50977"/>
    </source>
</evidence>
<dbReference type="PANTHER" id="PTHR43479">
    <property type="entry name" value="ACREF/ENVCD OPERON REPRESSOR-RELATED"/>
    <property type="match status" value="1"/>
</dbReference>
<evidence type="ECO:0000256" key="1">
    <source>
        <dbReference type="ARBA" id="ARBA00023125"/>
    </source>
</evidence>
<protein>
    <recommendedName>
        <fullName evidence="3">HTH tetR-type domain-containing protein</fullName>
    </recommendedName>
</protein>
<dbReference type="PANTHER" id="PTHR43479:SF11">
    <property type="entry name" value="ACREF_ENVCD OPERON REPRESSOR-RELATED"/>
    <property type="match status" value="1"/>
</dbReference>
<gene>
    <name evidence="4" type="ORF">GCM10009117_05420</name>
</gene>
<feature type="domain" description="HTH tetR-type" evidence="3">
    <location>
        <begin position="4"/>
        <end position="64"/>
    </location>
</feature>